<organism evidence="1 2">
    <name type="scientific">Sphingobacterium puteale</name>
    <dbReference type="NCBI Taxonomy" id="2420510"/>
    <lineage>
        <taxon>Bacteria</taxon>
        <taxon>Pseudomonadati</taxon>
        <taxon>Bacteroidota</taxon>
        <taxon>Sphingobacteriia</taxon>
        <taxon>Sphingobacteriales</taxon>
        <taxon>Sphingobacteriaceae</taxon>
        <taxon>Sphingobacterium</taxon>
    </lineage>
</organism>
<sequence length="68" mass="8592">MAEFKEHIEIFRETYGTRFEAWRVFIDPKEKLYPVYWKWDEGKFENRDFAILTMKRRYPALEIRFHQS</sequence>
<dbReference type="EMBL" id="RBWS01000022">
    <property type="protein sequence ID" value="RKO69237.1"/>
    <property type="molecule type" value="Genomic_DNA"/>
</dbReference>
<accession>A0A420VSJ1</accession>
<name>A0A420VSJ1_9SPHI</name>
<comment type="caution">
    <text evidence="1">The sequence shown here is derived from an EMBL/GenBank/DDBJ whole genome shotgun (WGS) entry which is preliminary data.</text>
</comment>
<dbReference type="AlphaFoldDB" id="A0A420VSJ1"/>
<dbReference type="Proteomes" id="UP000282423">
    <property type="component" value="Unassembled WGS sequence"/>
</dbReference>
<protein>
    <submittedName>
        <fullName evidence="1">Uncharacterized protein</fullName>
    </submittedName>
</protein>
<reference evidence="1 2" key="1">
    <citation type="submission" date="2018-10" db="EMBL/GenBank/DDBJ databases">
        <title>Sphingobacterium sp. M05W1-28.</title>
        <authorList>
            <person name="Cai H."/>
        </authorList>
    </citation>
    <scope>NUCLEOTIDE SEQUENCE [LARGE SCALE GENOMIC DNA]</scope>
    <source>
        <strain evidence="1 2">M05W1-28</strain>
    </source>
</reference>
<dbReference type="RefSeq" id="WP_121126671.1">
    <property type="nucleotide sequence ID" value="NZ_RBWS01000022.1"/>
</dbReference>
<proteinExistence type="predicted"/>
<keyword evidence="2" id="KW-1185">Reference proteome</keyword>
<evidence type="ECO:0000313" key="1">
    <source>
        <dbReference type="EMBL" id="RKO69237.1"/>
    </source>
</evidence>
<gene>
    <name evidence="1" type="ORF">D7322_23700</name>
</gene>
<evidence type="ECO:0000313" key="2">
    <source>
        <dbReference type="Proteomes" id="UP000282423"/>
    </source>
</evidence>
<dbReference type="OrthoDB" id="9781878at2"/>